<dbReference type="InterPro" id="IPR027434">
    <property type="entry name" value="Homing_endonucl"/>
</dbReference>
<protein>
    <recommendedName>
        <fullName evidence="1">Homing endonuclease LAGLIDADG domain-containing protein</fullName>
    </recommendedName>
</protein>
<reference evidence="2 3" key="1">
    <citation type="submission" date="2019-09" db="EMBL/GenBank/DDBJ databases">
        <title>In-depth cultivation of the pig gut microbiome towards novel bacterial diversity and tailored functional studies.</title>
        <authorList>
            <person name="Wylensek D."/>
            <person name="Hitch T.C.A."/>
            <person name="Clavel T."/>
        </authorList>
    </citation>
    <scope>NUCLEOTIDE SEQUENCE [LARGE SCALE GENOMIC DNA]</scope>
    <source>
        <strain evidence="2 3">WCA3-693-APC-4?</strain>
    </source>
</reference>
<gene>
    <name evidence="2" type="ORF">FYJ83_04375</name>
</gene>
<evidence type="ECO:0000313" key="3">
    <source>
        <dbReference type="Proteomes" id="UP000469523"/>
    </source>
</evidence>
<feature type="domain" description="Homing endonuclease LAGLIDADG" evidence="1">
    <location>
        <begin position="13"/>
        <end position="89"/>
    </location>
</feature>
<proteinExistence type="predicted"/>
<dbReference type="AlphaFoldDB" id="A0A6N7XVY8"/>
<dbReference type="Proteomes" id="UP000469523">
    <property type="component" value="Unassembled WGS sequence"/>
</dbReference>
<accession>A0A6N7XVY8</accession>
<dbReference type="Gene3D" id="3.10.28.10">
    <property type="entry name" value="Homing endonucleases"/>
    <property type="match status" value="1"/>
</dbReference>
<organism evidence="2 3">
    <name type="scientific">Tissierella pigra</name>
    <dbReference type="NCBI Taxonomy" id="2607614"/>
    <lineage>
        <taxon>Bacteria</taxon>
        <taxon>Bacillati</taxon>
        <taxon>Bacillota</taxon>
        <taxon>Tissierellia</taxon>
        <taxon>Tissierellales</taxon>
        <taxon>Tissierellaceae</taxon>
        <taxon>Tissierella</taxon>
    </lineage>
</organism>
<dbReference type="SUPFAM" id="SSF55608">
    <property type="entry name" value="Homing endonucleases"/>
    <property type="match status" value="1"/>
</dbReference>
<dbReference type="EMBL" id="VUNQ01000006">
    <property type="protein sequence ID" value="MSU00704.1"/>
    <property type="molecule type" value="Genomic_DNA"/>
</dbReference>
<sequence length="134" mass="15742">MPIYYIIKTTNTEKAYIAGIIDGEGSIVLTRFHKNQYHSPCISISSTDLELLEWIKNTIKSGKITTKKNYNKERHKNSYTYTIIYDEAIQLLQNIEPYLVIEKKKARARHIISKYKEVTLRNGRYNNEQKIAKE</sequence>
<evidence type="ECO:0000313" key="2">
    <source>
        <dbReference type="EMBL" id="MSU00704.1"/>
    </source>
</evidence>
<dbReference type="InterPro" id="IPR004860">
    <property type="entry name" value="LAGLIDADG_dom"/>
</dbReference>
<evidence type="ECO:0000259" key="1">
    <source>
        <dbReference type="Pfam" id="PF14528"/>
    </source>
</evidence>
<comment type="caution">
    <text evidence="2">The sequence shown here is derived from an EMBL/GenBank/DDBJ whole genome shotgun (WGS) entry which is preliminary data.</text>
</comment>
<dbReference type="RefSeq" id="WP_154439130.1">
    <property type="nucleotide sequence ID" value="NZ_JAHLPJ010000001.1"/>
</dbReference>
<dbReference type="GO" id="GO:0004519">
    <property type="term" value="F:endonuclease activity"/>
    <property type="evidence" value="ECO:0007669"/>
    <property type="project" value="InterPro"/>
</dbReference>
<keyword evidence="3" id="KW-1185">Reference proteome</keyword>
<name>A0A6N7XVY8_9FIRM</name>
<dbReference type="Pfam" id="PF14528">
    <property type="entry name" value="LAGLIDADG_3"/>
    <property type="match status" value="1"/>
</dbReference>